<accession>X1GG17</accession>
<dbReference type="SUPFAM" id="SSF55486">
    <property type="entry name" value="Metalloproteases ('zincins'), catalytic domain"/>
    <property type="match status" value="1"/>
</dbReference>
<proteinExistence type="predicted"/>
<evidence type="ECO:0000259" key="1">
    <source>
        <dbReference type="Pfam" id="PF05649"/>
    </source>
</evidence>
<evidence type="ECO:0000313" key="2">
    <source>
        <dbReference type="EMBL" id="GAH56162.1"/>
    </source>
</evidence>
<feature type="non-terminal residue" evidence="2">
    <location>
        <position position="1"/>
    </location>
</feature>
<dbReference type="InterPro" id="IPR008753">
    <property type="entry name" value="Peptidase_M13_N"/>
</dbReference>
<protein>
    <recommendedName>
        <fullName evidence="1">Peptidase M13 N-terminal domain-containing protein</fullName>
    </recommendedName>
</protein>
<feature type="non-terminal residue" evidence="2">
    <location>
        <position position="72"/>
    </location>
</feature>
<dbReference type="GO" id="GO:0006508">
    <property type="term" value="P:proteolysis"/>
    <property type="evidence" value="ECO:0007669"/>
    <property type="project" value="InterPro"/>
</dbReference>
<reference evidence="2" key="1">
    <citation type="journal article" date="2014" name="Front. Microbiol.">
        <title>High frequency of phylogenetically diverse reductive dehalogenase-homologous genes in deep subseafloor sedimentary metagenomes.</title>
        <authorList>
            <person name="Kawai M."/>
            <person name="Futagami T."/>
            <person name="Toyoda A."/>
            <person name="Takaki Y."/>
            <person name="Nishi S."/>
            <person name="Hori S."/>
            <person name="Arai W."/>
            <person name="Tsubouchi T."/>
            <person name="Morono Y."/>
            <person name="Uchiyama I."/>
            <person name="Ito T."/>
            <person name="Fujiyama A."/>
            <person name="Inagaki F."/>
            <person name="Takami H."/>
        </authorList>
    </citation>
    <scope>NUCLEOTIDE SEQUENCE</scope>
    <source>
        <strain evidence="2">Expedition CK06-06</strain>
    </source>
</reference>
<dbReference type="InterPro" id="IPR042089">
    <property type="entry name" value="Peptidase_M13_dom_2"/>
</dbReference>
<gene>
    <name evidence="2" type="ORF">S03H2_26939</name>
</gene>
<sequence length="72" mass="8169">QQFDKELKSTPVAQWRSYLEWQVLNAAADSLSAAFVEQNFAFNGKYLSGAKEMKPRWKRCAESADNQLGEAL</sequence>
<dbReference type="AlphaFoldDB" id="X1GG17"/>
<name>X1GG17_9ZZZZ</name>
<dbReference type="Pfam" id="PF05649">
    <property type="entry name" value="Peptidase_M13_N"/>
    <property type="match status" value="1"/>
</dbReference>
<organism evidence="2">
    <name type="scientific">marine sediment metagenome</name>
    <dbReference type="NCBI Taxonomy" id="412755"/>
    <lineage>
        <taxon>unclassified sequences</taxon>
        <taxon>metagenomes</taxon>
        <taxon>ecological metagenomes</taxon>
    </lineage>
</organism>
<feature type="domain" description="Peptidase M13 N-terminal" evidence="1">
    <location>
        <begin position="2"/>
        <end position="72"/>
    </location>
</feature>
<dbReference type="EMBL" id="BARU01015867">
    <property type="protein sequence ID" value="GAH56162.1"/>
    <property type="molecule type" value="Genomic_DNA"/>
</dbReference>
<dbReference type="Gene3D" id="1.10.1380.10">
    <property type="entry name" value="Neutral endopeptidase , domain2"/>
    <property type="match status" value="1"/>
</dbReference>
<comment type="caution">
    <text evidence="2">The sequence shown here is derived from an EMBL/GenBank/DDBJ whole genome shotgun (WGS) entry which is preliminary data.</text>
</comment>